<dbReference type="PANTHER" id="PTHR42913">
    <property type="entry name" value="APOPTOSIS-INDUCING FACTOR 1"/>
    <property type="match status" value="1"/>
</dbReference>
<dbReference type="InterPro" id="IPR036188">
    <property type="entry name" value="FAD/NAD-bd_sf"/>
</dbReference>
<dbReference type="SUPFAM" id="SSF51905">
    <property type="entry name" value="FAD/NAD(P)-binding domain"/>
    <property type="match status" value="1"/>
</dbReference>
<evidence type="ECO:0000256" key="4">
    <source>
        <dbReference type="ARBA" id="ARBA00022827"/>
    </source>
</evidence>
<name>A0ABR4ZPD3_9NOCA</name>
<dbReference type="PANTHER" id="PTHR42913:SF3">
    <property type="entry name" value="64 KDA MITOCHONDRIAL NADH DEHYDROGENASE (EUROFUNG)"/>
    <property type="match status" value="1"/>
</dbReference>
<dbReference type="RefSeq" id="WP_043663444.1">
    <property type="nucleotide sequence ID" value="NZ_BDCI01000004.1"/>
</dbReference>
<accession>A0ABR4ZPD3</accession>
<evidence type="ECO:0000256" key="2">
    <source>
        <dbReference type="ARBA" id="ARBA00005272"/>
    </source>
</evidence>
<comment type="caution">
    <text evidence="7">The sequence shown here is derived from an EMBL/GenBank/DDBJ whole genome shotgun (WGS) entry which is preliminary data.</text>
</comment>
<organism evidence="7 8">
    <name type="scientific">Nocardia vulneris</name>
    <dbReference type="NCBI Taxonomy" id="1141657"/>
    <lineage>
        <taxon>Bacteria</taxon>
        <taxon>Bacillati</taxon>
        <taxon>Actinomycetota</taxon>
        <taxon>Actinomycetes</taxon>
        <taxon>Mycobacteriales</taxon>
        <taxon>Nocardiaceae</taxon>
        <taxon>Nocardia</taxon>
    </lineage>
</organism>
<keyword evidence="4" id="KW-0274">FAD</keyword>
<keyword evidence="3" id="KW-0285">Flavoprotein</keyword>
<reference evidence="7 8" key="1">
    <citation type="journal article" date="2014" name="Int. J. Syst. Evol. Microbiol.">
        <title>Nocardia vulneris sp. nov., isolated from wounds of human patients in North America.</title>
        <authorList>
            <person name="Lasker B.A."/>
            <person name="Bell M."/>
            <person name="Klenk H.P."/>
            <person name="Sproer C."/>
            <person name="Schumann C."/>
            <person name="Schumann P."/>
            <person name="Brown J.M."/>
        </authorList>
    </citation>
    <scope>NUCLEOTIDE SEQUENCE [LARGE SCALE GENOMIC DNA]</scope>
    <source>
        <strain evidence="7 8">W9851</strain>
    </source>
</reference>
<dbReference type="PRINTS" id="PR00469">
    <property type="entry name" value="PNDRDTASEII"/>
</dbReference>
<evidence type="ECO:0000256" key="5">
    <source>
        <dbReference type="ARBA" id="ARBA00023002"/>
    </source>
</evidence>
<evidence type="ECO:0000313" key="7">
    <source>
        <dbReference type="EMBL" id="KIA66775.1"/>
    </source>
</evidence>
<evidence type="ECO:0000259" key="6">
    <source>
        <dbReference type="Pfam" id="PF07992"/>
    </source>
</evidence>
<keyword evidence="5" id="KW-0560">Oxidoreductase</keyword>
<evidence type="ECO:0000256" key="3">
    <source>
        <dbReference type="ARBA" id="ARBA00022630"/>
    </source>
</evidence>
<dbReference type="Pfam" id="PF07992">
    <property type="entry name" value="Pyr_redox_2"/>
    <property type="match status" value="1"/>
</dbReference>
<sequence>MRVSSKQAKVVVLGGGYAGVAAATRLARANTAVTLVNPRNEFVERIRLHQYVAGNHAAVSPMRNHLPETVEFRHDTAEVIDAQARRVELLDSGALEYDYLVYAVGSRAGRTGIPGAAESAVSVSTWEDAVAARRRLDALPDGATVTVVGGGLTGIETAAELNELDRFAVRLISAGALGATLNTHAQNRLRQYFREAGVLVIENTRVVEIFDNKLVLDDGRHLGSELTLVTTAFQAPELAAGSGLATTATGALEVSETLVSTSASTIVGAGDGCAFAARPLRMSAQAANPTGVHAADTVLALIDGREPKPVRRKYVGQAMSLGRRNALIQTSDLADRPRRPVLTGRAAATVKEQICSATLGFGHFGPLRYNWSWPIGR</sequence>
<dbReference type="EMBL" id="JNFP01000001">
    <property type="protein sequence ID" value="KIA66775.1"/>
    <property type="molecule type" value="Genomic_DNA"/>
</dbReference>
<comment type="similarity">
    <text evidence="2">Belongs to the NADH dehydrogenase family.</text>
</comment>
<evidence type="ECO:0000256" key="1">
    <source>
        <dbReference type="ARBA" id="ARBA00001974"/>
    </source>
</evidence>
<proteinExistence type="inferred from homology"/>
<dbReference type="PRINTS" id="PR00368">
    <property type="entry name" value="FADPNR"/>
</dbReference>
<feature type="domain" description="FAD/NAD(P)-binding" evidence="6">
    <location>
        <begin position="9"/>
        <end position="288"/>
    </location>
</feature>
<protein>
    <submittedName>
        <fullName evidence="7">Pyridine nucleotide-disulfide oxidoreductase</fullName>
    </submittedName>
</protein>
<keyword evidence="8" id="KW-1185">Reference proteome</keyword>
<dbReference type="InterPro" id="IPR051169">
    <property type="entry name" value="NADH-Q_oxidoreductase"/>
</dbReference>
<gene>
    <name evidence="7" type="ORF">FG87_01315</name>
</gene>
<dbReference type="Proteomes" id="UP000031364">
    <property type="component" value="Unassembled WGS sequence"/>
</dbReference>
<dbReference type="InterPro" id="IPR023753">
    <property type="entry name" value="FAD/NAD-binding_dom"/>
</dbReference>
<comment type="cofactor">
    <cofactor evidence="1">
        <name>FAD</name>
        <dbReference type="ChEBI" id="CHEBI:57692"/>
    </cofactor>
</comment>
<evidence type="ECO:0000313" key="8">
    <source>
        <dbReference type="Proteomes" id="UP000031364"/>
    </source>
</evidence>
<dbReference type="Gene3D" id="3.50.50.100">
    <property type="match status" value="1"/>
</dbReference>